<organism evidence="2 3">
    <name type="scientific">Acanthosepion pharaonis</name>
    <name type="common">Pharaoh cuttlefish</name>
    <name type="synonym">Sepia pharaonis</name>
    <dbReference type="NCBI Taxonomy" id="158019"/>
    <lineage>
        <taxon>Eukaryota</taxon>
        <taxon>Metazoa</taxon>
        <taxon>Spiralia</taxon>
        <taxon>Lophotrochozoa</taxon>
        <taxon>Mollusca</taxon>
        <taxon>Cephalopoda</taxon>
        <taxon>Coleoidea</taxon>
        <taxon>Decapodiformes</taxon>
        <taxon>Sepiida</taxon>
        <taxon>Sepiina</taxon>
        <taxon>Sepiidae</taxon>
        <taxon>Acanthosepion</taxon>
    </lineage>
</organism>
<feature type="transmembrane region" description="Helical" evidence="1">
    <location>
        <begin position="192"/>
        <end position="212"/>
    </location>
</feature>
<dbReference type="EMBL" id="CAHIKZ030001356">
    <property type="protein sequence ID" value="CAE1260983.1"/>
    <property type="molecule type" value="Genomic_DNA"/>
</dbReference>
<dbReference type="Proteomes" id="UP000597762">
    <property type="component" value="Unassembled WGS sequence"/>
</dbReference>
<sequence length="216" mass="25823">MFIRIKLMQRILYFLFFFPFRYNSTVQSFVVSKLRRGESTELLHANGTAMKNLGKGFGDYEMFNNDEDDLYSRDAAPPPPKQEPLPVELPADEYVIQHRLPFGFYEFIFRLLILNRFRGRTRFISAARLVILYRRKMNIHIAAQRRQQFKSAAQQPSVTSYTKSARSWFYLFLLSFENLLFFFRFPVSFIPLFVCLFVSFLFFLSFFLIYPYHPLL</sequence>
<keyword evidence="1" id="KW-0812">Transmembrane</keyword>
<name>A0A812C980_ACAPH</name>
<keyword evidence="1" id="KW-0472">Membrane</keyword>
<evidence type="ECO:0000256" key="1">
    <source>
        <dbReference type="SAM" id="Phobius"/>
    </source>
</evidence>
<keyword evidence="1" id="KW-1133">Transmembrane helix</keyword>
<evidence type="ECO:0000313" key="2">
    <source>
        <dbReference type="EMBL" id="CAE1260983.1"/>
    </source>
</evidence>
<feature type="transmembrane region" description="Helical" evidence="1">
    <location>
        <begin position="167"/>
        <end position="185"/>
    </location>
</feature>
<dbReference type="AlphaFoldDB" id="A0A812C980"/>
<comment type="caution">
    <text evidence="2">The sequence shown here is derived from an EMBL/GenBank/DDBJ whole genome shotgun (WGS) entry which is preliminary data.</text>
</comment>
<evidence type="ECO:0000313" key="3">
    <source>
        <dbReference type="Proteomes" id="UP000597762"/>
    </source>
</evidence>
<keyword evidence="3" id="KW-1185">Reference proteome</keyword>
<reference evidence="2" key="1">
    <citation type="submission" date="2021-01" db="EMBL/GenBank/DDBJ databases">
        <authorList>
            <person name="Li R."/>
            <person name="Bekaert M."/>
        </authorList>
    </citation>
    <scope>NUCLEOTIDE SEQUENCE</scope>
    <source>
        <strain evidence="2">Farmed</strain>
    </source>
</reference>
<accession>A0A812C980</accession>
<proteinExistence type="predicted"/>
<gene>
    <name evidence="2" type="ORF">SPHA_32485</name>
</gene>
<protein>
    <submittedName>
        <fullName evidence="2">Uncharacterized protein</fullName>
    </submittedName>
</protein>